<dbReference type="GO" id="GO:0016192">
    <property type="term" value="P:vesicle-mediated transport"/>
    <property type="evidence" value="ECO:0007669"/>
    <property type="project" value="TreeGrafter"/>
</dbReference>
<reference evidence="8 9" key="1">
    <citation type="submission" date="2020-10" db="EMBL/GenBank/DDBJ databases">
        <title>The Coptis chinensis genome and diversification of protoberbering-type alkaloids.</title>
        <authorList>
            <person name="Wang B."/>
            <person name="Shu S."/>
            <person name="Song C."/>
            <person name="Liu Y."/>
        </authorList>
    </citation>
    <scope>NUCLEOTIDE SEQUENCE [LARGE SCALE GENOMIC DNA]</scope>
    <source>
        <strain evidence="8">HL-2020</strain>
        <tissue evidence="8">Leaf</tissue>
    </source>
</reference>
<feature type="transmembrane region" description="Helical" evidence="7">
    <location>
        <begin position="97"/>
        <end position="122"/>
    </location>
</feature>
<evidence type="ECO:0000256" key="1">
    <source>
        <dbReference type="ARBA" id="ARBA00004477"/>
    </source>
</evidence>
<feature type="transmembrane region" description="Helical" evidence="7">
    <location>
        <begin position="134"/>
        <end position="151"/>
    </location>
</feature>
<comment type="subcellular location">
    <subcellularLocation>
        <location evidence="1">Endoplasmic reticulum membrane</location>
        <topology evidence="1">Multi-pass membrane protein</topology>
    </subcellularLocation>
</comment>
<protein>
    <submittedName>
        <fullName evidence="8">Uncharacterized protein</fullName>
    </submittedName>
</protein>
<keyword evidence="4" id="KW-0256">Endoplasmic reticulum</keyword>
<dbReference type="PANTHER" id="PTHR20955">
    <property type="entry name" value="PROTEIN JAGUNAL HOMOLOG 1"/>
    <property type="match status" value="1"/>
</dbReference>
<evidence type="ECO:0000313" key="8">
    <source>
        <dbReference type="EMBL" id="KAF9623236.1"/>
    </source>
</evidence>
<dbReference type="AlphaFoldDB" id="A0A835ISC0"/>
<feature type="transmembrane region" description="Helical" evidence="7">
    <location>
        <begin position="66"/>
        <end position="85"/>
    </location>
</feature>
<evidence type="ECO:0000256" key="5">
    <source>
        <dbReference type="ARBA" id="ARBA00022989"/>
    </source>
</evidence>
<accession>A0A835ISC0</accession>
<dbReference type="Pfam" id="PF07086">
    <property type="entry name" value="Jagunal"/>
    <property type="match status" value="1"/>
</dbReference>
<gene>
    <name evidence="8" type="ORF">IFM89_000725</name>
</gene>
<organism evidence="8 9">
    <name type="scientific">Coptis chinensis</name>
    <dbReference type="NCBI Taxonomy" id="261450"/>
    <lineage>
        <taxon>Eukaryota</taxon>
        <taxon>Viridiplantae</taxon>
        <taxon>Streptophyta</taxon>
        <taxon>Embryophyta</taxon>
        <taxon>Tracheophyta</taxon>
        <taxon>Spermatophyta</taxon>
        <taxon>Magnoliopsida</taxon>
        <taxon>Ranunculales</taxon>
        <taxon>Ranunculaceae</taxon>
        <taxon>Coptidoideae</taxon>
        <taxon>Coptis</taxon>
    </lineage>
</organism>
<evidence type="ECO:0000256" key="6">
    <source>
        <dbReference type="ARBA" id="ARBA00023136"/>
    </source>
</evidence>
<dbReference type="EMBL" id="JADFTS010000001">
    <property type="protein sequence ID" value="KAF9623236.1"/>
    <property type="molecule type" value="Genomic_DNA"/>
</dbReference>
<keyword evidence="6 7" id="KW-0472">Membrane</keyword>
<evidence type="ECO:0000256" key="2">
    <source>
        <dbReference type="ARBA" id="ARBA00008462"/>
    </source>
</evidence>
<comment type="similarity">
    <text evidence="2">Belongs to the jagunal family.</text>
</comment>
<name>A0A835ISC0_9MAGN</name>
<evidence type="ECO:0000256" key="7">
    <source>
        <dbReference type="SAM" id="Phobius"/>
    </source>
</evidence>
<keyword evidence="9" id="KW-1185">Reference proteome</keyword>
<dbReference type="Proteomes" id="UP000631114">
    <property type="component" value="Unassembled WGS sequence"/>
</dbReference>
<dbReference type="OrthoDB" id="1915239at2759"/>
<comment type="caution">
    <text evidence="8">The sequence shown here is derived from an EMBL/GenBank/DDBJ whole genome shotgun (WGS) entry which is preliminary data.</text>
</comment>
<evidence type="ECO:0000256" key="3">
    <source>
        <dbReference type="ARBA" id="ARBA00022692"/>
    </source>
</evidence>
<sequence length="167" mass="18744">MQKRNPVSGRPTGTDGSDYSYRMVVEPRYMNVAKGKARFRTVFIMQGVIQIVGVLGAFFFPTKDGFFNTLQIAAFILGLMFIVIGKTAVGRSHVTLLSIYCVLSSLATVFCLACTTMNTFHTHIPEEMQQKAEIFAYMHIVIGAMVEMYQINTSMNLMHNMAPPKRE</sequence>
<dbReference type="InterPro" id="IPR009787">
    <property type="entry name" value="Jagunal"/>
</dbReference>
<dbReference type="GO" id="GO:0007029">
    <property type="term" value="P:endoplasmic reticulum organization"/>
    <property type="evidence" value="ECO:0007669"/>
    <property type="project" value="InterPro"/>
</dbReference>
<feature type="transmembrane region" description="Helical" evidence="7">
    <location>
        <begin position="39"/>
        <end position="60"/>
    </location>
</feature>
<dbReference type="GO" id="GO:0005789">
    <property type="term" value="C:endoplasmic reticulum membrane"/>
    <property type="evidence" value="ECO:0007669"/>
    <property type="project" value="UniProtKB-SubCell"/>
</dbReference>
<evidence type="ECO:0000256" key="4">
    <source>
        <dbReference type="ARBA" id="ARBA00022824"/>
    </source>
</evidence>
<dbReference type="PANTHER" id="PTHR20955:SF1">
    <property type="entry name" value="PROTEIN JAGUNAL HOMOLOG 1"/>
    <property type="match status" value="1"/>
</dbReference>
<evidence type="ECO:0000313" key="9">
    <source>
        <dbReference type="Proteomes" id="UP000631114"/>
    </source>
</evidence>
<keyword evidence="5 7" id="KW-1133">Transmembrane helix</keyword>
<keyword evidence="3 7" id="KW-0812">Transmembrane</keyword>
<proteinExistence type="inferred from homology"/>